<protein>
    <recommendedName>
        <fullName evidence="3">DUF4926 domain-containing protein</fullName>
    </recommendedName>
</protein>
<dbReference type="KEGG" id="htq:FRZ44_25210"/>
<dbReference type="AlphaFoldDB" id="A0A5J6ML13"/>
<reference evidence="1 2" key="1">
    <citation type="submission" date="2019-08" db="EMBL/GenBank/DDBJ databases">
        <title>Hyperibacter terrae gen. nov., sp. nov. and Hyperibacter viscosus sp. nov., two new members in the family Rhodospirillaceae isolated from the rhizosphere of Hypericum perforatum.</title>
        <authorList>
            <person name="Noviana Z."/>
        </authorList>
    </citation>
    <scope>NUCLEOTIDE SEQUENCE [LARGE SCALE GENOMIC DNA]</scope>
    <source>
        <strain evidence="1 2">R5913</strain>
    </source>
</reference>
<evidence type="ECO:0008006" key="3">
    <source>
        <dbReference type="Google" id="ProtNLM"/>
    </source>
</evidence>
<dbReference type="RefSeq" id="WP_191908556.1">
    <property type="nucleotide sequence ID" value="NZ_CP042906.1"/>
</dbReference>
<dbReference type="Proteomes" id="UP000326202">
    <property type="component" value="Chromosome"/>
</dbReference>
<evidence type="ECO:0000313" key="1">
    <source>
        <dbReference type="EMBL" id="QEX17225.1"/>
    </source>
</evidence>
<accession>A0A5J6ML13</accession>
<gene>
    <name evidence="1" type="ORF">FRZ44_25210</name>
</gene>
<name>A0A5J6ML13_9PROT</name>
<organism evidence="1 2">
    <name type="scientific">Hypericibacter terrae</name>
    <dbReference type="NCBI Taxonomy" id="2602015"/>
    <lineage>
        <taxon>Bacteria</taxon>
        <taxon>Pseudomonadati</taxon>
        <taxon>Pseudomonadota</taxon>
        <taxon>Alphaproteobacteria</taxon>
        <taxon>Rhodospirillales</taxon>
        <taxon>Dongiaceae</taxon>
        <taxon>Hypericibacter</taxon>
    </lineage>
</organism>
<keyword evidence="2" id="KW-1185">Reference proteome</keyword>
<sequence length="65" mass="6994">MAKFAEYDRVLLRTTCAEVPVRRMTIGTVLEAYGNPPSAYDVDFAGAGGEESFTVPAGALVLIRE</sequence>
<proteinExistence type="predicted"/>
<dbReference type="EMBL" id="CP042906">
    <property type="protein sequence ID" value="QEX17225.1"/>
    <property type="molecule type" value="Genomic_DNA"/>
</dbReference>
<evidence type="ECO:0000313" key="2">
    <source>
        <dbReference type="Proteomes" id="UP000326202"/>
    </source>
</evidence>